<sequence>MKRVVQAGTVVAVLAIGITPAVNAEASVPHWKLAKTYKSSVKNGYASATAVEAFGGKDAWAFSADLYEGKRLPKPRAEHWNGKTWRGVALPKGLWGGVFSVQRSSPTNVWAVGGSDLKGNNGPGSYAMRWNGKKWAVAKKWKDGVSSVTVISPTNVWVFGVGGADTGAGTWHFNGKTWTRVRPFGNNELASASAASARLMWATGREGLLARYNGSKWSRVSLGKLLPPAIPHHEGKPSRTIDFSAVRAFSASQVWVTGRISDDDGKDHYKTTSFLLNWNGKAWRRVGVPANWLIGWRKIDSDGAGGLWIDGWAGREGRGGSLIQHRSRSGKWTAAPLRVAGRTASIRQFSHIPGTKSLWAVGEVRPTNNSWSTGALWRLYA</sequence>
<feature type="signal peptide" evidence="1">
    <location>
        <begin position="1"/>
        <end position="24"/>
    </location>
</feature>
<organism evidence="2 3">
    <name type="scientific">Actinomadura barringtoniae</name>
    <dbReference type="NCBI Taxonomy" id="1427535"/>
    <lineage>
        <taxon>Bacteria</taxon>
        <taxon>Bacillati</taxon>
        <taxon>Actinomycetota</taxon>
        <taxon>Actinomycetes</taxon>
        <taxon>Streptosporangiales</taxon>
        <taxon>Thermomonosporaceae</taxon>
        <taxon>Actinomadura</taxon>
    </lineage>
</organism>
<accession>A0A939PA32</accession>
<dbReference type="Proteomes" id="UP000669179">
    <property type="component" value="Unassembled WGS sequence"/>
</dbReference>
<gene>
    <name evidence="2" type="ORF">J4573_17800</name>
</gene>
<dbReference type="EMBL" id="JAGEOJ010000007">
    <property type="protein sequence ID" value="MBO2448962.1"/>
    <property type="molecule type" value="Genomic_DNA"/>
</dbReference>
<evidence type="ECO:0000313" key="3">
    <source>
        <dbReference type="Proteomes" id="UP000669179"/>
    </source>
</evidence>
<proteinExistence type="predicted"/>
<protein>
    <submittedName>
        <fullName evidence="2">Uncharacterized protein</fullName>
    </submittedName>
</protein>
<keyword evidence="1" id="KW-0732">Signal</keyword>
<dbReference type="RefSeq" id="WP_208256719.1">
    <property type="nucleotide sequence ID" value="NZ_JAGEOJ010000007.1"/>
</dbReference>
<name>A0A939PA32_9ACTN</name>
<keyword evidence="3" id="KW-1185">Reference proteome</keyword>
<reference evidence="2" key="1">
    <citation type="submission" date="2021-03" db="EMBL/GenBank/DDBJ databases">
        <authorList>
            <person name="Kanchanasin P."/>
            <person name="Saeng-In P."/>
            <person name="Phongsopitanun W."/>
            <person name="Yuki M."/>
            <person name="Kudo T."/>
            <person name="Ohkuma M."/>
            <person name="Tanasupawat S."/>
        </authorList>
    </citation>
    <scope>NUCLEOTIDE SEQUENCE</scope>
    <source>
        <strain evidence="2">GKU 128</strain>
    </source>
</reference>
<dbReference type="AlphaFoldDB" id="A0A939PA32"/>
<evidence type="ECO:0000256" key="1">
    <source>
        <dbReference type="SAM" id="SignalP"/>
    </source>
</evidence>
<comment type="caution">
    <text evidence="2">The sequence shown here is derived from an EMBL/GenBank/DDBJ whole genome shotgun (WGS) entry which is preliminary data.</text>
</comment>
<evidence type="ECO:0000313" key="2">
    <source>
        <dbReference type="EMBL" id="MBO2448962.1"/>
    </source>
</evidence>
<feature type="chain" id="PRO_5038534974" evidence="1">
    <location>
        <begin position="25"/>
        <end position="381"/>
    </location>
</feature>